<dbReference type="Proteomes" id="UP000053820">
    <property type="component" value="Unassembled WGS sequence"/>
</dbReference>
<dbReference type="HOGENOM" id="CLU_804356_0_0_1"/>
<feature type="region of interest" description="Disordered" evidence="1">
    <location>
        <begin position="1"/>
        <end position="28"/>
    </location>
</feature>
<name>A0A0C9W1Q5_9AGAM</name>
<dbReference type="EMBL" id="KN839879">
    <property type="protein sequence ID" value="KIJ59858.1"/>
    <property type="molecule type" value="Genomic_DNA"/>
</dbReference>
<evidence type="ECO:0000313" key="2">
    <source>
        <dbReference type="EMBL" id="KIJ59858.1"/>
    </source>
</evidence>
<keyword evidence="3" id="KW-1185">Reference proteome</keyword>
<evidence type="ECO:0000256" key="1">
    <source>
        <dbReference type="SAM" id="MobiDB-lite"/>
    </source>
</evidence>
<evidence type="ECO:0000313" key="3">
    <source>
        <dbReference type="Proteomes" id="UP000053820"/>
    </source>
</evidence>
<dbReference type="OrthoDB" id="2915575at2759"/>
<proteinExistence type="predicted"/>
<organism evidence="2 3">
    <name type="scientific">Hydnomerulius pinastri MD-312</name>
    <dbReference type="NCBI Taxonomy" id="994086"/>
    <lineage>
        <taxon>Eukaryota</taxon>
        <taxon>Fungi</taxon>
        <taxon>Dikarya</taxon>
        <taxon>Basidiomycota</taxon>
        <taxon>Agaricomycotina</taxon>
        <taxon>Agaricomycetes</taxon>
        <taxon>Agaricomycetidae</taxon>
        <taxon>Boletales</taxon>
        <taxon>Boletales incertae sedis</taxon>
        <taxon>Leucogyrophana</taxon>
    </lineage>
</organism>
<sequence>MSDNNPPPYSLAVGPALQTPGEHPAAARPFNDSRRLAVEIQALILDGQSLDGRFYNMHNILSMTAFESQESVLVFCQTFESLLWGSRQNASIALGAVKEFNENILDFLAEPDITAQARMDELTGAWKVMREKGQLVAGQKHAFDSLLADLSNFSRMIYRESYTSSSKRRREIEDTGVLTKIPRMEHDIHRQTDPPNTVPLSRPSNAVSPRSVFGTVILSTTNYALSVEKFAEDIIWSSFSCLTPPPGPDECPLSAQMEAERKRPNPNPTVDLSRLAALPVLVDGLLRDLRVFSERIGIFGIIFGELQREHDIFVLYLKDGQSVIHQGYRSEINRLRKHLLQLCNALDGYSKARRS</sequence>
<protein>
    <submittedName>
        <fullName evidence="2">Uncharacterized protein</fullName>
    </submittedName>
</protein>
<accession>A0A0C9W1Q5</accession>
<dbReference type="AlphaFoldDB" id="A0A0C9W1Q5"/>
<gene>
    <name evidence="2" type="ORF">HYDPIDRAFT_117933</name>
</gene>
<reference evidence="2 3" key="1">
    <citation type="submission" date="2014-04" db="EMBL/GenBank/DDBJ databases">
        <title>Evolutionary Origins and Diversification of the Mycorrhizal Mutualists.</title>
        <authorList>
            <consortium name="DOE Joint Genome Institute"/>
            <consortium name="Mycorrhizal Genomics Consortium"/>
            <person name="Kohler A."/>
            <person name="Kuo A."/>
            <person name="Nagy L.G."/>
            <person name="Floudas D."/>
            <person name="Copeland A."/>
            <person name="Barry K.W."/>
            <person name="Cichocki N."/>
            <person name="Veneault-Fourrey C."/>
            <person name="LaButti K."/>
            <person name="Lindquist E.A."/>
            <person name="Lipzen A."/>
            <person name="Lundell T."/>
            <person name="Morin E."/>
            <person name="Murat C."/>
            <person name="Riley R."/>
            <person name="Ohm R."/>
            <person name="Sun H."/>
            <person name="Tunlid A."/>
            <person name="Henrissat B."/>
            <person name="Grigoriev I.V."/>
            <person name="Hibbett D.S."/>
            <person name="Martin F."/>
        </authorList>
    </citation>
    <scope>NUCLEOTIDE SEQUENCE [LARGE SCALE GENOMIC DNA]</scope>
    <source>
        <strain evidence="2 3">MD-312</strain>
    </source>
</reference>